<dbReference type="Proteomes" id="UP001295684">
    <property type="component" value="Unassembled WGS sequence"/>
</dbReference>
<evidence type="ECO:0000256" key="9">
    <source>
        <dbReference type="ARBA" id="ARBA00023328"/>
    </source>
</evidence>
<dbReference type="PANTHER" id="PTHR10643">
    <property type="entry name" value="KINETOCHORE PROTEIN NDC80"/>
    <property type="match status" value="1"/>
</dbReference>
<accession>A0AAD1X283</accession>
<reference evidence="13" key="1">
    <citation type="submission" date="2023-07" db="EMBL/GenBank/DDBJ databases">
        <authorList>
            <consortium name="AG Swart"/>
            <person name="Singh M."/>
            <person name="Singh A."/>
            <person name="Seah K."/>
            <person name="Emmerich C."/>
        </authorList>
    </citation>
    <scope>NUCLEOTIDE SEQUENCE</scope>
    <source>
        <strain evidence="13">DP1</strain>
    </source>
</reference>
<evidence type="ECO:0000256" key="10">
    <source>
        <dbReference type="RuleBase" id="RU368072"/>
    </source>
</evidence>
<keyword evidence="5 10" id="KW-0995">Kinetochore</keyword>
<dbReference type="GO" id="GO:0051315">
    <property type="term" value="P:attachment of mitotic spindle microtubules to kinetochore"/>
    <property type="evidence" value="ECO:0007669"/>
    <property type="project" value="UniProtKB-UniRule"/>
</dbReference>
<evidence type="ECO:0000256" key="8">
    <source>
        <dbReference type="ARBA" id="ARBA00023306"/>
    </source>
</evidence>
<sequence length="549" mass="63964">MVRDTSGGSRFDSGRKSMNTSLVGLKKHRGGKVPKDSKKFSKIDSQRQVREKIISILKYSGRIKSESDLDFKIMDKTQNSVFKTLTILISIMLDFEVKKVDDVYSIAYKIFQYPYEISQHAFVPLGAPNTWSQLVYFFDWIADILQSYLTGSDDAIMEESEDDEYRRSSMDRIIEMESSQFFDHLPNAPTLKQNSRFMKYIEKMRNKQRFEESKGFNSQAVPDPQKLLEEETENIRISIGKYEEEIETINHKMNERVLKRQKIEEMENNLQALMDQTKSVQDAVNHLNKSLESRRDQEEQLSRSIEEVNTQIKSIQTNIDQQMYTAFEKEMAVKNIEDLGHKKSALEKKNSTLNQEISEGNREIHLDCLQSISKTIAEISEELGILDQQENFDGIIKSMEIDAINSICSELVTAIRDNINNVNLEKEALVTDQMSAENEYRKLQSDYSTKKVEYDNEMVRNQKLKDESDQLQESLNSSIRPDGTEMKLKRELSEKNNEKLMLIKTCQLKREKVKEDLEVLKTKSQKIFNMIQDTQNKEQQLESLENSLW</sequence>
<dbReference type="Gene3D" id="1.10.418.30">
    <property type="entry name" value="Ncd80 complex, Ncd80 subunit"/>
    <property type="match status" value="1"/>
</dbReference>
<evidence type="ECO:0000256" key="2">
    <source>
        <dbReference type="ARBA" id="ARBA00022454"/>
    </source>
</evidence>
<evidence type="ECO:0000256" key="11">
    <source>
        <dbReference type="SAM" id="Coils"/>
    </source>
</evidence>
<keyword evidence="14" id="KW-1185">Reference proteome</keyword>
<comment type="subcellular location">
    <subcellularLocation>
        <location evidence="10">Chromosome</location>
        <location evidence="10">Centromere</location>
        <location evidence="10">Kinetochore</location>
    </subcellularLocation>
    <subcellularLocation>
        <location evidence="10">Nucleus</location>
    </subcellularLocation>
</comment>
<keyword evidence="7 10" id="KW-0539">Nucleus</keyword>
<comment type="subunit">
    <text evidence="10">Component of the NDC80 complex.</text>
</comment>
<evidence type="ECO:0000256" key="1">
    <source>
        <dbReference type="ARBA" id="ARBA00007050"/>
    </source>
</evidence>
<keyword evidence="9 10" id="KW-0137">Centromere</keyword>
<feature type="coiled-coil region" evidence="11">
    <location>
        <begin position="426"/>
        <end position="474"/>
    </location>
</feature>
<evidence type="ECO:0000256" key="5">
    <source>
        <dbReference type="ARBA" id="ARBA00022838"/>
    </source>
</evidence>
<keyword evidence="3 10" id="KW-0132">Cell division</keyword>
<evidence type="ECO:0000256" key="3">
    <source>
        <dbReference type="ARBA" id="ARBA00022618"/>
    </source>
</evidence>
<keyword evidence="6 11" id="KW-0175">Coiled coil</keyword>
<protein>
    <recommendedName>
        <fullName evidence="10">Kinetochore protein NDC80</fullName>
    </recommendedName>
</protein>
<keyword evidence="8 10" id="KW-0131">Cell cycle</keyword>
<dbReference type="InterPro" id="IPR055260">
    <property type="entry name" value="Ndc80_CH"/>
</dbReference>
<dbReference type="AlphaFoldDB" id="A0AAD1X283"/>
<dbReference type="PANTHER" id="PTHR10643:SF2">
    <property type="entry name" value="KINETOCHORE PROTEIN NDC80 HOMOLOG"/>
    <property type="match status" value="1"/>
</dbReference>
<name>A0AAD1X283_EUPCR</name>
<dbReference type="GO" id="GO:0005634">
    <property type="term" value="C:nucleus"/>
    <property type="evidence" value="ECO:0007669"/>
    <property type="project" value="UniProtKB-SubCell"/>
</dbReference>
<feature type="coiled-coil region" evidence="11">
    <location>
        <begin position="249"/>
        <end position="363"/>
    </location>
</feature>
<comment type="function">
    <text evidence="10">Acts as a component of the essential kinetochore-associated NDC80 complex, which is required for chromosome segregation and spindle checkpoint activity.</text>
</comment>
<evidence type="ECO:0000313" key="13">
    <source>
        <dbReference type="EMBL" id="CAI2360403.1"/>
    </source>
</evidence>
<gene>
    <name evidence="13" type="ORF">ECRASSUSDP1_LOCUS1705</name>
</gene>
<dbReference type="GO" id="GO:0051301">
    <property type="term" value="P:cell division"/>
    <property type="evidence" value="ECO:0007669"/>
    <property type="project" value="UniProtKB-UniRule"/>
</dbReference>
<evidence type="ECO:0000256" key="7">
    <source>
        <dbReference type="ARBA" id="ARBA00023242"/>
    </source>
</evidence>
<dbReference type="InterPro" id="IPR005550">
    <property type="entry name" value="Kinetochore_Ndc80"/>
</dbReference>
<evidence type="ECO:0000313" key="14">
    <source>
        <dbReference type="Proteomes" id="UP001295684"/>
    </source>
</evidence>
<keyword evidence="2 10" id="KW-0158">Chromosome</keyword>
<dbReference type="InterPro" id="IPR038273">
    <property type="entry name" value="Ndc80_sf"/>
</dbReference>
<proteinExistence type="inferred from homology"/>
<keyword evidence="4 10" id="KW-0498">Mitosis</keyword>
<dbReference type="GO" id="GO:0031262">
    <property type="term" value="C:Ndc80 complex"/>
    <property type="evidence" value="ECO:0007669"/>
    <property type="project" value="UniProtKB-UniRule"/>
</dbReference>
<comment type="similarity">
    <text evidence="1 10">Belongs to the NDC80/HEC1 family.</text>
</comment>
<comment type="caution">
    <text evidence="13">The sequence shown here is derived from an EMBL/GenBank/DDBJ whole genome shotgun (WGS) entry which is preliminary data.</text>
</comment>
<dbReference type="EMBL" id="CAMPGE010001608">
    <property type="protein sequence ID" value="CAI2360403.1"/>
    <property type="molecule type" value="Genomic_DNA"/>
</dbReference>
<feature type="domain" description="Kinetochore protein Ndc80 CH" evidence="12">
    <location>
        <begin position="27"/>
        <end position="146"/>
    </location>
</feature>
<dbReference type="Pfam" id="PF03801">
    <property type="entry name" value="Ndc80_HEC"/>
    <property type="match status" value="1"/>
</dbReference>
<evidence type="ECO:0000259" key="12">
    <source>
        <dbReference type="Pfam" id="PF03801"/>
    </source>
</evidence>
<evidence type="ECO:0000256" key="4">
    <source>
        <dbReference type="ARBA" id="ARBA00022776"/>
    </source>
</evidence>
<evidence type="ECO:0000256" key="6">
    <source>
        <dbReference type="ARBA" id="ARBA00023054"/>
    </source>
</evidence>
<organism evidence="13 14">
    <name type="scientific">Euplotes crassus</name>
    <dbReference type="NCBI Taxonomy" id="5936"/>
    <lineage>
        <taxon>Eukaryota</taxon>
        <taxon>Sar</taxon>
        <taxon>Alveolata</taxon>
        <taxon>Ciliophora</taxon>
        <taxon>Intramacronucleata</taxon>
        <taxon>Spirotrichea</taxon>
        <taxon>Hypotrichia</taxon>
        <taxon>Euplotida</taxon>
        <taxon>Euplotidae</taxon>
        <taxon>Moneuplotes</taxon>
    </lineage>
</organism>